<reference evidence="2 3" key="1">
    <citation type="submission" date="2020-08" db="EMBL/GenBank/DDBJ databases">
        <title>Sequencing the genomes of 1000 actinobacteria strains.</title>
        <authorList>
            <person name="Klenk H.-P."/>
        </authorList>
    </citation>
    <scope>NUCLEOTIDE SEQUENCE [LARGE SCALE GENOMIC DNA]</scope>
    <source>
        <strain evidence="2 3">DSM 43851</strain>
    </source>
</reference>
<feature type="transmembrane region" description="Helical" evidence="1">
    <location>
        <begin position="7"/>
        <end position="26"/>
    </location>
</feature>
<protein>
    <submittedName>
        <fullName evidence="2">Putative membrane protein</fullName>
    </submittedName>
</protein>
<organism evidence="2 3">
    <name type="scientific">Kutzneria kofuensis</name>
    <dbReference type="NCBI Taxonomy" id="103725"/>
    <lineage>
        <taxon>Bacteria</taxon>
        <taxon>Bacillati</taxon>
        <taxon>Actinomycetota</taxon>
        <taxon>Actinomycetes</taxon>
        <taxon>Pseudonocardiales</taxon>
        <taxon>Pseudonocardiaceae</taxon>
        <taxon>Kutzneria</taxon>
    </lineage>
</organism>
<dbReference type="RefSeq" id="WP_184857326.1">
    <property type="nucleotide sequence ID" value="NZ_BAAAWY010000057.1"/>
</dbReference>
<evidence type="ECO:0000256" key="1">
    <source>
        <dbReference type="SAM" id="Phobius"/>
    </source>
</evidence>
<keyword evidence="1" id="KW-1133">Transmembrane helix</keyword>
<feature type="transmembrane region" description="Helical" evidence="1">
    <location>
        <begin position="89"/>
        <end position="106"/>
    </location>
</feature>
<comment type="caution">
    <text evidence="2">The sequence shown here is derived from an EMBL/GenBank/DDBJ whole genome shotgun (WGS) entry which is preliminary data.</text>
</comment>
<accession>A0A7W9KAB0</accession>
<sequence length="110" mass="11995">MNTLRRTACVLMAVAACTALSVLIGVPGQWRLALTVLFALTVPGWAIAAYVRPWRQSYVWTVAVAVSLALSILLSQAMLSLGYWHPERALLVFALASMIPLGHHIVRGVR</sequence>
<keyword evidence="1" id="KW-0812">Transmembrane</keyword>
<dbReference type="AlphaFoldDB" id="A0A7W9KAB0"/>
<evidence type="ECO:0000313" key="3">
    <source>
        <dbReference type="Proteomes" id="UP000585638"/>
    </source>
</evidence>
<proteinExistence type="predicted"/>
<keyword evidence="3" id="KW-1185">Reference proteome</keyword>
<dbReference type="Proteomes" id="UP000585638">
    <property type="component" value="Unassembled WGS sequence"/>
</dbReference>
<dbReference type="EMBL" id="JACHIR010000001">
    <property type="protein sequence ID" value="MBB5888835.1"/>
    <property type="molecule type" value="Genomic_DNA"/>
</dbReference>
<dbReference type="PROSITE" id="PS51257">
    <property type="entry name" value="PROKAR_LIPOPROTEIN"/>
    <property type="match status" value="1"/>
</dbReference>
<feature type="transmembrane region" description="Helical" evidence="1">
    <location>
        <begin position="32"/>
        <end position="51"/>
    </location>
</feature>
<keyword evidence="1" id="KW-0472">Membrane</keyword>
<gene>
    <name evidence="2" type="ORF">BJ998_000031</name>
</gene>
<name>A0A7W9KAB0_9PSEU</name>
<evidence type="ECO:0000313" key="2">
    <source>
        <dbReference type="EMBL" id="MBB5888835.1"/>
    </source>
</evidence>
<feature type="transmembrane region" description="Helical" evidence="1">
    <location>
        <begin position="58"/>
        <end position="83"/>
    </location>
</feature>